<comment type="caution">
    <text evidence="3">The sequence shown here is derived from an EMBL/GenBank/DDBJ whole genome shotgun (WGS) entry which is preliminary data.</text>
</comment>
<evidence type="ECO:0000259" key="2">
    <source>
        <dbReference type="Pfam" id="PF13609"/>
    </source>
</evidence>
<dbReference type="SUPFAM" id="SSF56935">
    <property type="entry name" value="Porins"/>
    <property type="match status" value="1"/>
</dbReference>
<dbReference type="GO" id="GO:0016020">
    <property type="term" value="C:membrane"/>
    <property type="evidence" value="ECO:0007669"/>
    <property type="project" value="InterPro"/>
</dbReference>
<dbReference type="InterPro" id="IPR033900">
    <property type="entry name" value="Gram_neg_porin_domain"/>
</dbReference>
<evidence type="ECO:0000256" key="1">
    <source>
        <dbReference type="SAM" id="SignalP"/>
    </source>
</evidence>
<dbReference type="Gene3D" id="2.40.160.10">
    <property type="entry name" value="Porin"/>
    <property type="match status" value="2"/>
</dbReference>
<feature type="signal peptide" evidence="1">
    <location>
        <begin position="1"/>
        <end position="20"/>
    </location>
</feature>
<protein>
    <submittedName>
        <fullName evidence="3">Porin-like protein</fullName>
    </submittedName>
</protein>
<reference evidence="3 4" key="1">
    <citation type="submission" date="2018-04" db="EMBL/GenBank/DDBJ databases">
        <title>Genomic Encyclopedia of Archaeal and Bacterial Type Strains, Phase II (KMG-II): from individual species to whole genera.</title>
        <authorList>
            <person name="Goeker M."/>
        </authorList>
    </citation>
    <scope>NUCLEOTIDE SEQUENCE [LARGE SCALE GENOMIC DNA]</scope>
    <source>
        <strain evidence="3 4">DSM 100434</strain>
    </source>
</reference>
<feature type="chain" id="PRO_5015617592" evidence="1">
    <location>
        <begin position="21"/>
        <end position="389"/>
    </location>
</feature>
<organism evidence="3 4">
    <name type="scientific">Celeribacter persicus</name>
    <dbReference type="NCBI Taxonomy" id="1651082"/>
    <lineage>
        <taxon>Bacteria</taxon>
        <taxon>Pseudomonadati</taxon>
        <taxon>Pseudomonadota</taxon>
        <taxon>Alphaproteobacteria</taxon>
        <taxon>Rhodobacterales</taxon>
        <taxon>Roseobacteraceae</taxon>
        <taxon>Celeribacter</taxon>
    </lineage>
</organism>
<dbReference type="Pfam" id="PF13609">
    <property type="entry name" value="Porin_4"/>
    <property type="match status" value="1"/>
</dbReference>
<sequence length="389" mass="41655">MKKILLSSAAIALLAGAASAEISWTGQAELGYNDDYEDGFYIDADIDITASQELNNGWTAALTFGLELNDTNNADDEEDLFNADNNLTVSIYNDVFKFTYGDIEYAPVSYWRGVSDMVADGFNEYDDESVLRFDVDYGMYKGGISATVDNDTGDLYSVGLGLEADFDTFYVSFGYQEEDDDLLAIVAGDSSAPGQTITDDDILANADVNGGDLNGHEIYALAVGTSLAGADIRLAYASNETLDSESIGIQVSYPVGPVTLTGYYVSEDKDRSYGDDYTYGLTVAYEEGPLSVLAHYESYGGEEEYNLEGAYDFGFGLVVTAGYIDGDDDGDDDFASYIVAEYDLGGGASFLASYADANSTAAESTDDIDTGLGGYELYSGATLALNLQF</sequence>
<dbReference type="Proteomes" id="UP000244077">
    <property type="component" value="Unassembled WGS sequence"/>
</dbReference>
<gene>
    <name evidence="3" type="ORF">C8N42_11071</name>
</gene>
<dbReference type="AlphaFoldDB" id="A0A2T5HF70"/>
<evidence type="ECO:0000313" key="4">
    <source>
        <dbReference type="Proteomes" id="UP000244077"/>
    </source>
</evidence>
<dbReference type="GO" id="GO:0015288">
    <property type="term" value="F:porin activity"/>
    <property type="evidence" value="ECO:0007669"/>
    <property type="project" value="InterPro"/>
</dbReference>
<dbReference type="InterPro" id="IPR023614">
    <property type="entry name" value="Porin_dom_sf"/>
</dbReference>
<evidence type="ECO:0000313" key="3">
    <source>
        <dbReference type="EMBL" id="PTQ70186.1"/>
    </source>
</evidence>
<name>A0A2T5HF70_9RHOB</name>
<keyword evidence="1" id="KW-0732">Signal</keyword>
<feature type="domain" description="Porin" evidence="2">
    <location>
        <begin position="8"/>
        <end position="300"/>
    </location>
</feature>
<accession>A0A2T5HF70</accession>
<keyword evidence="4" id="KW-1185">Reference proteome</keyword>
<dbReference type="EMBL" id="QAOH01000010">
    <property type="protein sequence ID" value="PTQ70186.1"/>
    <property type="molecule type" value="Genomic_DNA"/>
</dbReference>
<proteinExistence type="predicted"/>
<dbReference type="OrthoDB" id="7874340at2"/>
<dbReference type="RefSeq" id="WP_107817092.1">
    <property type="nucleotide sequence ID" value="NZ_QAOH01000010.1"/>
</dbReference>